<dbReference type="Pfam" id="PF12146">
    <property type="entry name" value="Hydrolase_4"/>
    <property type="match status" value="1"/>
</dbReference>
<dbReference type="PANTHER" id="PTHR43194">
    <property type="entry name" value="HYDROLASE ALPHA/BETA FOLD FAMILY"/>
    <property type="match status" value="1"/>
</dbReference>
<reference evidence="2" key="2">
    <citation type="submission" date="2021-05" db="EMBL/GenBank/DDBJ databases">
        <authorList>
            <person name="Pain A."/>
        </authorList>
    </citation>
    <scope>NUCLEOTIDE SEQUENCE</scope>
    <source>
        <strain evidence="2">1802A</strain>
    </source>
</reference>
<keyword evidence="3" id="KW-1185">Reference proteome</keyword>
<name>A0AAD9LKC9_BABDI</name>
<dbReference type="GO" id="GO:0016787">
    <property type="term" value="F:hydrolase activity"/>
    <property type="evidence" value="ECO:0007669"/>
    <property type="project" value="UniProtKB-KW"/>
</dbReference>
<sequence>MRMHASTPTAEEASQPTDEWCLSHGYRIPRWLSKYGVWCPFKRGILFQGRYGTINCRCVGDGERVLSFHGLNASHSAFDELSGVLEDNKYTVVSFDLYGHGLSAIPRYDIFGSNYSLDFFVDQADEVLEHFGLHERPLSVIGISMGACLAAAFCDRHPERVERMILISPAGIIRRRPFMVKAIRLLHWLIPCIPYCVSRCCFSRKLPAGRMDNMTNHMMWRFFVTPKSISGILGIVKRLPMWNSSALYQRVGALCKPTLIMFGAKDTVTPPTSAPTFKSYFTNSHIIIFPDACHLVSYLMPSEIASTSLAFLGTPPDSNVSDYARWLPFSEDGSYIKEKERVILHHARESPLPPHTHTANTATNIAPGNQMYPIERMFSLPRPNGSAKRAFDASLVLVTLSDYEKSSQNESF</sequence>
<accession>A0AAD9LKC9</accession>
<dbReference type="Proteomes" id="UP001195914">
    <property type="component" value="Unassembled WGS sequence"/>
</dbReference>
<dbReference type="PANTHER" id="PTHR43194:SF2">
    <property type="entry name" value="PEROXISOMAL MEMBRANE PROTEIN LPX1"/>
    <property type="match status" value="1"/>
</dbReference>
<evidence type="ECO:0000313" key="3">
    <source>
        <dbReference type="Proteomes" id="UP001195914"/>
    </source>
</evidence>
<dbReference type="EMBL" id="JAHBMH010000007">
    <property type="protein sequence ID" value="KAK1939848.1"/>
    <property type="molecule type" value="Genomic_DNA"/>
</dbReference>
<keyword evidence="2" id="KW-0378">Hydrolase</keyword>
<organism evidence="2 3">
    <name type="scientific">Babesia divergens</name>
    <dbReference type="NCBI Taxonomy" id="32595"/>
    <lineage>
        <taxon>Eukaryota</taxon>
        <taxon>Sar</taxon>
        <taxon>Alveolata</taxon>
        <taxon>Apicomplexa</taxon>
        <taxon>Aconoidasida</taxon>
        <taxon>Piroplasmida</taxon>
        <taxon>Babesiidae</taxon>
        <taxon>Babesia</taxon>
    </lineage>
</organism>
<feature type="domain" description="Serine aminopeptidase S33" evidence="1">
    <location>
        <begin position="64"/>
        <end position="294"/>
    </location>
</feature>
<proteinExistence type="predicted"/>
<dbReference type="InterPro" id="IPR000073">
    <property type="entry name" value="AB_hydrolase_1"/>
</dbReference>
<dbReference type="InterPro" id="IPR022742">
    <property type="entry name" value="Hydrolase_4"/>
</dbReference>
<evidence type="ECO:0000313" key="2">
    <source>
        <dbReference type="EMBL" id="KAK1939848.1"/>
    </source>
</evidence>
<comment type="caution">
    <text evidence="2">The sequence shown here is derived from an EMBL/GenBank/DDBJ whole genome shotgun (WGS) entry which is preliminary data.</text>
</comment>
<dbReference type="SUPFAM" id="SSF53474">
    <property type="entry name" value="alpha/beta-Hydrolases"/>
    <property type="match status" value="1"/>
</dbReference>
<dbReference type="Gene3D" id="3.40.50.1820">
    <property type="entry name" value="alpha/beta hydrolase"/>
    <property type="match status" value="1"/>
</dbReference>
<protein>
    <submittedName>
        <fullName evidence="2">Alpha/beta hydrolase protein</fullName>
    </submittedName>
</protein>
<dbReference type="InterPro" id="IPR050228">
    <property type="entry name" value="Carboxylesterase_BioH"/>
</dbReference>
<reference evidence="2" key="1">
    <citation type="journal article" date="2014" name="Nucleic Acids Res.">
        <title>The evolutionary dynamics of variant antigen genes in Babesia reveal a history of genomic innovation underlying host-parasite interaction.</title>
        <authorList>
            <person name="Jackson A.P."/>
            <person name="Otto T.D."/>
            <person name="Darby A."/>
            <person name="Ramaprasad A."/>
            <person name="Xia D."/>
            <person name="Echaide I.E."/>
            <person name="Farber M."/>
            <person name="Gahlot S."/>
            <person name="Gamble J."/>
            <person name="Gupta D."/>
            <person name="Gupta Y."/>
            <person name="Jackson L."/>
            <person name="Malandrin L."/>
            <person name="Malas T.B."/>
            <person name="Moussa E."/>
            <person name="Nair M."/>
            <person name="Reid A.J."/>
            <person name="Sanders M."/>
            <person name="Sharma J."/>
            <person name="Tracey A."/>
            <person name="Quail M.A."/>
            <person name="Weir W."/>
            <person name="Wastling J.M."/>
            <person name="Hall N."/>
            <person name="Willadsen P."/>
            <person name="Lingelbach K."/>
            <person name="Shiels B."/>
            <person name="Tait A."/>
            <person name="Berriman M."/>
            <person name="Allred D.R."/>
            <person name="Pain A."/>
        </authorList>
    </citation>
    <scope>NUCLEOTIDE SEQUENCE</scope>
    <source>
        <strain evidence="2">1802A</strain>
    </source>
</reference>
<dbReference type="AlphaFoldDB" id="A0AAD9LKC9"/>
<dbReference type="PRINTS" id="PR00111">
    <property type="entry name" value="ABHYDROLASE"/>
</dbReference>
<dbReference type="InterPro" id="IPR029058">
    <property type="entry name" value="AB_hydrolase_fold"/>
</dbReference>
<evidence type="ECO:0000259" key="1">
    <source>
        <dbReference type="Pfam" id="PF12146"/>
    </source>
</evidence>
<gene>
    <name evidence="2" type="ORF">X943_003916</name>
</gene>